<accession>A0AAW2HLP4</accession>
<organism evidence="6">
    <name type="scientific">Menopon gallinae</name>
    <name type="common">poultry shaft louse</name>
    <dbReference type="NCBI Taxonomy" id="328185"/>
    <lineage>
        <taxon>Eukaryota</taxon>
        <taxon>Metazoa</taxon>
        <taxon>Ecdysozoa</taxon>
        <taxon>Arthropoda</taxon>
        <taxon>Hexapoda</taxon>
        <taxon>Insecta</taxon>
        <taxon>Pterygota</taxon>
        <taxon>Neoptera</taxon>
        <taxon>Paraneoptera</taxon>
        <taxon>Psocodea</taxon>
        <taxon>Troctomorpha</taxon>
        <taxon>Phthiraptera</taxon>
        <taxon>Amblycera</taxon>
        <taxon>Menoponidae</taxon>
        <taxon>Menopon</taxon>
    </lineage>
</organism>
<sequence>MDCIENENVCTVKKENNSGYYRIHTIWKKDGFRVNIASKDGAWAGEMTAENIISMCGILKLEPEKYLAECKEALTTDDGKPGYSYTFENGCFTWKKMIDEDSGIKIRMGSVLVKCVNFIDTIQNILEAAINCKKQLNNQLMNLYQINEMQQQSKQ</sequence>
<dbReference type="Pfam" id="PF06632">
    <property type="entry name" value="XRCC4"/>
    <property type="match status" value="1"/>
</dbReference>
<evidence type="ECO:0000259" key="5">
    <source>
        <dbReference type="Pfam" id="PF06632"/>
    </source>
</evidence>
<evidence type="ECO:0000313" key="6">
    <source>
        <dbReference type="EMBL" id="KAL0270386.1"/>
    </source>
</evidence>
<dbReference type="InterPro" id="IPR010585">
    <property type="entry name" value="DNA_repair_prot_XRCC4"/>
</dbReference>
<dbReference type="EMBL" id="JARGDH010000004">
    <property type="protein sequence ID" value="KAL0270386.1"/>
    <property type="molecule type" value="Genomic_DNA"/>
</dbReference>
<evidence type="ECO:0000256" key="4">
    <source>
        <dbReference type="ARBA" id="ARBA00023242"/>
    </source>
</evidence>
<dbReference type="GO" id="GO:0006303">
    <property type="term" value="P:double-strand break repair via nonhomologous end joining"/>
    <property type="evidence" value="ECO:0007669"/>
    <property type="project" value="TreeGrafter"/>
</dbReference>
<dbReference type="InterPro" id="IPR053961">
    <property type="entry name" value="XRCC4_N"/>
</dbReference>
<comment type="caution">
    <text evidence="6">The sequence shown here is derived from an EMBL/GenBank/DDBJ whole genome shotgun (WGS) entry which is preliminary data.</text>
</comment>
<comment type="subcellular location">
    <subcellularLocation>
        <location evidence="1">Nucleus</location>
    </subcellularLocation>
</comment>
<dbReference type="GO" id="GO:0032807">
    <property type="term" value="C:DNA ligase IV complex"/>
    <property type="evidence" value="ECO:0007669"/>
    <property type="project" value="TreeGrafter"/>
</dbReference>
<name>A0AAW2HLP4_9NEOP</name>
<evidence type="ECO:0000256" key="3">
    <source>
        <dbReference type="ARBA" id="ARBA00023204"/>
    </source>
</evidence>
<dbReference type="InterPro" id="IPR038051">
    <property type="entry name" value="XRCC4-like_N_sf"/>
</dbReference>
<proteinExistence type="predicted"/>
<dbReference type="GO" id="GO:0006310">
    <property type="term" value="P:DNA recombination"/>
    <property type="evidence" value="ECO:0007669"/>
    <property type="project" value="InterPro"/>
</dbReference>
<dbReference type="GO" id="GO:0003677">
    <property type="term" value="F:DNA binding"/>
    <property type="evidence" value="ECO:0007669"/>
    <property type="project" value="InterPro"/>
</dbReference>
<dbReference type="GO" id="GO:0005958">
    <property type="term" value="C:DNA-dependent protein kinase-DNA ligase 4 complex"/>
    <property type="evidence" value="ECO:0007669"/>
    <property type="project" value="TreeGrafter"/>
</dbReference>
<gene>
    <name evidence="6" type="ORF">PYX00_007813</name>
</gene>
<dbReference type="Gene3D" id="2.170.210.10">
    <property type="entry name" value="DNA double-strand break repair and VJ recombination XRCC4, N-terminal"/>
    <property type="match status" value="1"/>
</dbReference>
<protein>
    <recommendedName>
        <fullName evidence="5">XRCC4 N-terminal domain-containing protein</fullName>
    </recommendedName>
</protein>
<keyword evidence="3" id="KW-0234">DNA repair</keyword>
<feature type="domain" description="XRCC4 N-terminal" evidence="5">
    <location>
        <begin position="21"/>
        <end position="113"/>
    </location>
</feature>
<evidence type="ECO:0000256" key="1">
    <source>
        <dbReference type="ARBA" id="ARBA00004123"/>
    </source>
</evidence>
<dbReference type="InterPro" id="IPR009089">
    <property type="entry name" value="XRCC4_N_sf"/>
</dbReference>
<dbReference type="SUPFAM" id="SSF50809">
    <property type="entry name" value="XRCC4, N-terminal domain"/>
    <property type="match status" value="1"/>
</dbReference>
<dbReference type="PANTHER" id="PTHR28559:SF1">
    <property type="entry name" value="DNA REPAIR PROTEIN XRCC4"/>
    <property type="match status" value="1"/>
</dbReference>
<reference evidence="6" key="1">
    <citation type="journal article" date="2024" name="Gigascience">
        <title>Chromosome-level genome of the poultry shaft louse Menopon gallinae provides insight into the host-switching and adaptive evolution of parasitic lice.</title>
        <authorList>
            <person name="Xu Y."/>
            <person name="Ma L."/>
            <person name="Liu S."/>
            <person name="Liang Y."/>
            <person name="Liu Q."/>
            <person name="He Z."/>
            <person name="Tian L."/>
            <person name="Duan Y."/>
            <person name="Cai W."/>
            <person name="Li H."/>
            <person name="Song F."/>
        </authorList>
    </citation>
    <scope>NUCLEOTIDE SEQUENCE</scope>
    <source>
        <strain evidence="6">Cailab_2023a</strain>
    </source>
</reference>
<keyword evidence="4" id="KW-0539">Nucleus</keyword>
<evidence type="ECO:0000256" key="2">
    <source>
        <dbReference type="ARBA" id="ARBA00022763"/>
    </source>
</evidence>
<dbReference type="AlphaFoldDB" id="A0AAW2HLP4"/>
<keyword evidence="2" id="KW-0227">DNA damage</keyword>
<dbReference type="PANTHER" id="PTHR28559">
    <property type="entry name" value="DNA REPAIR PROTEIN XRCC4"/>
    <property type="match status" value="1"/>
</dbReference>
<dbReference type="GO" id="GO:0010165">
    <property type="term" value="P:response to X-ray"/>
    <property type="evidence" value="ECO:0007669"/>
    <property type="project" value="TreeGrafter"/>
</dbReference>